<reference evidence="1 2" key="1">
    <citation type="journal article" date="2010" name="J. Bacteriol.">
        <title>Genome sequences of Pelagibaca bermudensis HTCC2601T and Maritimibacter alkaliphilus HTCC2654T, the type strains of two marine Roseobacter genera.</title>
        <authorList>
            <person name="Thrash J.C."/>
            <person name="Cho J.C."/>
            <person name="Ferriera S."/>
            <person name="Johnson J."/>
            <person name="Vergin K.L."/>
            <person name="Giovannoni S.J."/>
        </authorList>
    </citation>
    <scope>NUCLEOTIDE SEQUENCE [LARGE SCALE GENOMIC DNA]</scope>
    <source>
        <strain evidence="1 2">HTCC2654</strain>
    </source>
</reference>
<dbReference type="HOGENOM" id="CLU_1439522_0_0_5"/>
<dbReference type="Proteomes" id="UP000002931">
    <property type="component" value="Unassembled WGS sequence"/>
</dbReference>
<dbReference type="EC" id="2.3.1.37" evidence="1"/>
<keyword evidence="1" id="KW-0808">Transferase</keyword>
<gene>
    <name evidence="1" type="ORF">RB2654_03384</name>
</gene>
<evidence type="ECO:0000313" key="1">
    <source>
        <dbReference type="EMBL" id="EAQ13724.1"/>
    </source>
</evidence>
<dbReference type="EMBL" id="AAMT01000004">
    <property type="protein sequence ID" value="EAQ13724.1"/>
    <property type="molecule type" value="Genomic_DNA"/>
</dbReference>
<sequence>MAAGTAQAEPMTGDAAKKQLFSPSKMIMHIADLSQFGAGMKQAVNLTLDQMKAPSQMAKFLEAGYGYYGAVAFPVSGDGQVPPTIIAQLNTPDAAGAAAVAACQQANGGQCAVAALLLPRGYKARDLTLSQAATKRVVDGWDDGGMPKFLAYSPTTHAWGIAKGPTASARTAIESCKESDCVVAIADQ</sequence>
<organism evidence="1 2">
    <name type="scientific">Maritimibacter alkaliphilus HTCC2654</name>
    <dbReference type="NCBI Taxonomy" id="314271"/>
    <lineage>
        <taxon>Bacteria</taxon>
        <taxon>Pseudomonadati</taxon>
        <taxon>Pseudomonadota</taxon>
        <taxon>Alphaproteobacteria</taxon>
        <taxon>Rhodobacterales</taxon>
        <taxon>Roseobacteraceae</taxon>
        <taxon>Maritimibacter</taxon>
    </lineage>
</organism>
<dbReference type="GO" id="GO:0003870">
    <property type="term" value="F:5-aminolevulinate synthase activity"/>
    <property type="evidence" value="ECO:0007669"/>
    <property type="project" value="UniProtKB-EC"/>
</dbReference>
<evidence type="ECO:0000313" key="2">
    <source>
        <dbReference type="Proteomes" id="UP000002931"/>
    </source>
</evidence>
<proteinExistence type="predicted"/>
<accession>A3VDY5</accession>
<dbReference type="eggNOG" id="ENOG5032TSU">
    <property type="taxonomic scope" value="Bacteria"/>
</dbReference>
<dbReference type="STRING" id="314271.RB2654_03384"/>
<keyword evidence="2" id="KW-1185">Reference proteome</keyword>
<comment type="caution">
    <text evidence="1">The sequence shown here is derived from an EMBL/GenBank/DDBJ whole genome shotgun (WGS) entry which is preliminary data.</text>
</comment>
<keyword evidence="1" id="KW-0012">Acyltransferase</keyword>
<protein>
    <submittedName>
        <fullName evidence="1">5-aminolevulinate synthase</fullName>
        <ecNumber evidence="1">2.3.1.37</ecNumber>
    </submittedName>
</protein>
<dbReference type="AlphaFoldDB" id="A3VDY5"/>
<name>A3VDY5_9RHOB</name>